<dbReference type="Pfam" id="PF00515">
    <property type="entry name" value="TPR_1"/>
    <property type="match status" value="1"/>
</dbReference>
<protein>
    <submittedName>
        <fullName evidence="4">Tetratricopeptide repeat protein</fullName>
    </submittedName>
</protein>
<keyword evidence="5" id="KW-1185">Reference proteome</keyword>
<organism evidence="4 5">
    <name type="scientific">Rhizobium puerariae</name>
    <dbReference type="NCBI Taxonomy" id="1585791"/>
    <lineage>
        <taxon>Bacteria</taxon>
        <taxon>Pseudomonadati</taxon>
        <taxon>Pseudomonadota</taxon>
        <taxon>Alphaproteobacteria</taxon>
        <taxon>Hyphomicrobiales</taxon>
        <taxon>Rhizobiaceae</taxon>
        <taxon>Rhizobium/Agrobacterium group</taxon>
        <taxon>Rhizobium</taxon>
    </lineage>
</organism>
<evidence type="ECO:0000256" key="1">
    <source>
        <dbReference type="PROSITE-ProRule" id="PRU00339"/>
    </source>
</evidence>
<evidence type="ECO:0000256" key="2">
    <source>
        <dbReference type="SAM" id="MobiDB-lite"/>
    </source>
</evidence>
<accession>A0ABV6AK25</accession>
<dbReference type="Pfam" id="PF13181">
    <property type="entry name" value="TPR_8"/>
    <property type="match status" value="2"/>
</dbReference>
<dbReference type="SMART" id="SM00028">
    <property type="entry name" value="TPR"/>
    <property type="match status" value="6"/>
</dbReference>
<dbReference type="PANTHER" id="PTHR12558:SF13">
    <property type="entry name" value="CELL DIVISION CYCLE PROTEIN 27 HOMOLOG"/>
    <property type="match status" value="1"/>
</dbReference>
<dbReference type="PANTHER" id="PTHR12558">
    <property type="entry name" value="CELL DIVISION CYCLE 16,23,27"/>
    <property type="match status" value="1"/>
</dbReference>
<dbReference type="Gene3D" id="1.25.40.10">
    <property type="entry name" value="Tetratricopeptide repeat domain"/>
    <property type="match status" value="2"/>
</dbReference>
<name>A0ABV6AK25_9HYPH</name>
<feature type="repeat" description="TPR" evidence="1">
    <location>
        <begin position="429"/>
        <end position="462"/>
    </location>
</feature>
<keyword evidence="1" id="KW-0802">TPR repeat</keyword>
<keyword evidence="3" id="KW-0732">Signal</keyword>
<evidence type="ECO:0000313" key="5">
    <source>
        <dbReference type="Proteomes" id="UP001589692"/>
    </source>
</evidence>
<evidence type="ECO:0000313" key="4">
    <source>
        <dbReference type="EMBL" id="MFB9950409.1"/>
    </source>
</evidence>
<feature type="chain" id="PRO_5046279320" evidence="3">
    <location>
        <begin position="28"/>
        <end position="611"/>
    </location>
</feature>
<dbReference type="InterPro" id="IPR011990">
    <property type="entry name" value="TPR-like_helical_dom_sf"/>
</dbReference>
<gene>
    <name evidence="4" type="ORF">ACFFP0_16240</name>
</gene>
<dbReference type="PROSITE" id="PS50005">
    <property type="entry name" value="TPR"/>
    <property type="match status" value="2"/>
</dbReference>
<feature type="region of interest" description="Disordered" evidence="2">
    <location>
        <begin position="571"/>
        <end position="611"/>
    </location>
</feature>
<proteinExistence type="predicted"/>
<comment type="caution">
    <text evidence="4">The sequence shown here is derived from an EMBL/GenBank/DDBJ whole genome shotgun (WGS) entry which is preliminary data.</text>
</comment>
<dbReference type="EMBL" id="JBHMAA010000017">
    <property type="protein sequence ID" value="MFB9950409.1"/>
    <property type="molecule type" value="Genomic_DNA"/>
</dbReference>
<dbReference type="Pfam" id="PF13432">
    <property type="entry name" value="TPR_16"/>
    <property type="match status" value="1"/>
</dbReference>
<feature type="repeat" description="TPR" evidence="1">
    <location>
        <begin position="498"/>
        <end position="531"/>
    </location>
</feature>
<reference evidence="4 5" key="1">
    <citation type="submission" date="2024-09" db="EMBL/GenBank/DDBJ databases">
        <authorList>
            <person name="Sun Q."/>
            <person name="Mori K."/>
        </authorList>
    </citation>
    <scope>NUCLEOTIDE SEQUENCE [LARGE SCALE GENOMIC DNA]</scope>
    <source>
        <strain evidence="4 5">TBRC 4938</strain>
    </source>
</reference>
<evidence type="ECO:0000256" key="3">
    <source>
        <dbReference type="SAM" id="SignalP"/>
    </source>
</evidence>
<feature type="signal peptide" evidence="3">
    <location>
        <begin position="1"/>
        <end position="27"/>
    </location>
</feature>
<dbReference type="RefSeq" id="WP_377262678.1">
    <property type="nucleotide sequence ID" value="NZ_JBHMAA010000017.1"/>
</dbReference>
<dbReference type="SUPFAM" id="SSF81901">
    <property type="entry name" value="HCP-like"/>
    <property type="match status" value="1"/>
</dbReference>
<dbReference type="Proteomes" id="UP001589692">
    <property type="component" value="Unassembled WGS sequence"/>
</dbReference>
<dbReference type="SUPFAM" id="SSF48452">
    <property type="entry name" value="TPR-like"/>
    <property type="match status" value="1"/>
</dbReference>
<sequence>MRQKSSLLLLSSAAIATVLMFGAVANAATANPRPTAEEAITFDASDAKSFSGAFLAARTADVDHDYPTAISLYRKALDFEPANLEIRERLMISLLLNGDFDDGLKEAEALKEDAAVERITKIVRGLDALRDKKFDTARKVLAYEGPNDLDRLTHQLLSAWVQVGAGKSKQAMNSVANLKGPAWYKVFVDYQLGAMAIVTGDIGTARQHLNTAVTNKEAVATAPDTFMRAVMALARLEAAAGNRQKALDAIAVGDGMVSNYAPLKALRQSIEKGEKPQQQVSNAAEGAASVLFSIGGALNRQGAEDMVSLYLQISHALDTQSADTLILLGGIAEKLEQPDRAIKFYSSVPADSPMRRISELQLGVTLSETGKVDEAKQHLKALIESDPTDIRSYIAYGQVLSEAKDYKAMAENYDKAVEVIGPVPKPGDWTLFFQRGISYERLKQWDKAEPNFRKALELNPEQPQVLNYLGYSLVDMNKNLDEGLDMIRRAVDARPDDGYIVDSLGWAYYRMGKFDDAVTELERAVQLRAGDSTINDHLGDAYWRVDRKLEAVYQWNRALVSEGEDINREHIKEKIEKGLPPLDPNATTADRSRTEPVAPPPPAPVNPDKKS</sequence>
<dbReference type="InterPro" id="IPR019734">
    <property type="entry name" value="TPR_rpt"/>
</dbReference>